<dbReference type="Pfam" id="PF00728">
    <property type="entry name" value="Glyco_hydro_20"/>
    <property type="match status" value="1"/>
</dbReference>
<dbReference type="InterPro" id="IPR025705">
    <property type="entry name" value="Beta_hexosaminidase_sua/sub"/>
</dbReference>
<evidence type="ECO:0000256" key="1">
    <source>
        <dbReference type="ARBA" id="ARBA00001231"/>
    </source>
</evidence>
<dbReference type="InterPro" id="IPR017853">
    <property type="entry name" value="GH"/>
</dbReference>
<gene>
    <name evidence="6" type="ORF">OKA104_LOCUS6201</name>
</gene>
<feature type="domain" description="Glycoside hydrolase family 20 catalytic" evidence="5">
    <location>
        <begin position="1"/>
        <end position="127"/>
    </location>
</feature>
<comment type="catalytic activity">
    <reaction evidence="1">
        <text>Hydrolysis of terminal non-reducing N-acetyl-D-hexosamine residues in N-acetyl-beta-D-hexosaminides.</text>
        <dbReference type="EC" id="3.2.1.52"/>
    </reaction>
</comment>
<dbReference type="GO" id="GO:0030203">
    <property type="term" value="P:glycosaminoglycan metabolic process"/>
    <property type="evidence" value="ECO:0007669"/>
    <property type="project" value="TreeGrafter"/>
</dbReference>
<comment type="caution">
    <text evidence="6">The sequence shown here is derived from an EMBL/GenBank/DDBJ whole genome shotgun (WGS) entry which is preliminary data.</text>
</comment>
<evidence type="ECO:0000313" key="7">
    <source>
        <dbReference type="Proteomes" id="UP000663881"/>
    </source>
</evidence>
<protein>
    <recommendedName>
        <fullName evidence="3">beta-N-acetylhexosaminidase</fullName>
        <ecNumber evidence="3">3.2.1.52</ecNumber>
    </recommendedName>
</protein>
<sequence length="141" mass="15921">MNVLHWHFIDATSFPYVSKAYPQLAAKGAYSPAHQYTADHIRNLVQYAKERGVRVIPELEAPGHSTSWAYGIPEIVSCVNKVPYSGYTVQPPSGQLNIANKKTEEVVNIIIDELSELFPDSWFHASGSYKNRTLKYNVPHF</sequence>
<dbReference type="GO" id="GO:0016020">
    <property type="term" value="C:membrane"/>
    <property type="evidence" value="ECO:0007669"/>
    <property type="project" value="TreeGrafter"/>
</dbReference>
<comment type="similarity">
    <text evidence="2">Belongs to the glycosyl hydrolase 20 family.</text>
</comment>
<dbReference type="EC" id="3.2.1.52" evidence="3"/>
<dbReference type="InterPro" id="IPR015883">
    <property type="entry name" value="Glyco_hydro_20_cat"/>
</dbReference>
<evidence type="ECO:0000256" key="4">
    <source>
        <dbReference type="ARBA" id="ARBA00022801"/>
    </source>
</evidence>
<dbReference type="SUPFAM" id="SSF51445">
    <property type="entry name" value="(Trans)glycosidases"/>
    <property type="match status" value="1"/>
</dbReference>
<organism evidence="6 7">
    <name type="scientific">Adineta steineri</name>
    <dbReference type="NCBI Taxonomy" id="433720"/>
    <lineage>
        <taxon>Eukaryota</taxon>
        <taxon>Metazoa</taxon>
        <taxon>Spiralia</taxon>
        <taxon>Gnathifera</taxon>
        <taxon>Rotifera</taxon>
        <taxon>Eurotatoria</taxon>
        <taxon>Bdelloidea</taxon>
        <taxon>Adinetida</taxon>
        <taxon>Adinetidae</taxon>
        <taxon>Adineta</taxon>
    </lineage>
</organism>
<evidence type="ECO:0000259" key="5">
    <source>
        <dbReference type="Pfam" id="PF00728"/>
    </source>
</evidence>
<accession>A0A818MPI5</accession>
<evidence type="ECO:0000256" key="2">
    <source>
        <dbReference type="ARBA" id="ARBA00006285"/>
    </source>
</evidence>
<dbReference type="AlphaFoldDB" id="A0A818MPI5"/>
<name>A0A818MPI5_9BILA</name>
<proteinExistence type="inferred from homology"/>
<dbReference type="PANTHER" id="PTHR22600">
    <property type="entry name" value="BETA-HEXOSAMINIDASE"/>
    <property type="match status" value="1"/>
</dbReference>
<dbReference type="Gene3D" id="3.20.20.80">
    <property type="entry name" value="Glycosidases"/>
    <property type="match status" value="1"/>
</dbReference>
<dbReference type="GO" id="GO:0004563">
    <property type="term" value="F:beta-N-acetylhexosaminidase activity"/>
    <property type="evidence" value="ECO:0007669"/>
    <property type="project" value="UniProtKB-EC"/>
</dbReference>
<evidence type="ECO:0000313" key="6">
    <source>
        <dbReference type="EMBL" id="CAF3592752.1"/>
    </source>
</evidence>
<dbReference type="PANTHER" id="PTHR22600:SF57">
    <property type="entry name" value="BETA-N-ACETYLHEXOSAMINIDASE"/>
    <property type="match status" value="1"/>
</dbReference>
<dbReference type="GO" id="GO:0005975">
    <property type="term" value="P:carbohydrate metabolic process"/>
    <property type="evidence" value="ECO:0007669"/>
    <property type="project" value="InterPro"/>
</dbReference>
<dbReference type="EMBL" id="CAJOAY010000225">
    <property type="protein sequence ID" value="CAF3592752.1"/>
    <property type="molecule type" value="Genomic_DNA"/>
</dbReference>
<dbReference type="Proteomes" id="UP000663881">
    <property type="component" value="Unassembled WGS sequence"/>
</dbReference>
<dbReference type="PRINTS" id="PR00738">
    <property type="entry name" value="GLHYDRLASE20"/>
</dbReference>
<keyword evidence="4" id="KW-0378">Hydrolase</keyword>
<evidence type="ECO:0000256" key="3">
    <source>
        <dbReference type="ARBA" id="ARBA00012663"/>
    </source>
</evidence>
<reference evidence="6" key="1">
    <citation type="submission" date="2021-02" db="EMBL/GenBank/DDBJ databases">
        <authorList>
            <person name="Nowell W R."/>
        </authorList>
    </citation>
    <scope>NUCLEOTIDE SEQUENCE</scope>
</reference>